<name>A0A699YI67_HAELA</name>
<keyword evidence="2" id="KW-1185">Reference proteome</keyword>
<evidence type="ECO:0000313" key="2">
    <source>
        <dbReference type="Proteomes" id="UP000485058"/>
    </source>
</evidence>
<organism evidence="1 2">
    <name type="scientific">Haematococcus lacustris</name>
    <name type="common">Green alga</name>
    <name type="synonym">Haematococcus pluvialis</name>
    <dbReference type="NCBI Taxonomy" id="44745"/>
    <lineage>
        <taxon>Eukaryota</taxon>
        <taxon>Viridiplantae</taxon>
        <taxon>Chlorophyta</taxon>
        <taxon>core chlorophytes</taxon>
        <taxon>Chlorophyceae</taxon>
        <taxon>CS clade</taxon>
        <taxon>Chlamydomonadales</taxon>
        <taxon>Haematococcaceae</taxon>
        <taxon>Haematococcus</taxon>
    </lineage>
</organism>
<evidence type="ECO:0000313" key="1">
    <source>
        <dbReference type="EMBL" id="GFH09171.1"/>
    </source>
</evidence>
<dbReference type="EMBL" id="BLLF01000214">
    <property type="protein sequence ID" value="GFH09171.1"/>
    <property type="molecule type" value="Genomic_DNA"/>
</dbReference>
<comment type="caution">
    <text evidence="1">The sequence shown here is derived from an EMBL/GenBank/DDBJ whole genome shotgun (WGS) entry which is preliminary data.</text>
</comment>
<dbReference type="AlphaFoldDB" id="A0A699YI67"/>
<gene>
    <name evidence="1" type="ORF">HaLaN_04268</name>
</gene>
<dbReference type="Proteomes" id="UP000485058">
    <property type="component" value="Unassembled WGS sequence"/>
</dbReference>
<protein>
    <submittedName>
        <fullName evidence="1">Uncharacterized protein</fullName>
    </submittedName>
</protein>
<sequence length="256" mass="27410">MGQLIGRWMCCDRGRNRVKSASPKRDGLQMGRHNLPSPGWLGDHIRCFMCRIGGCKVGLQMLIPLVNGNHGLMACVLDSEHLEGIPRVVFGPRRLSSRNQPPIGLRSNQAGLTVVCLSTCASGQSLGLSIPALPAARDMMSCTKRLMESGCVPCSTACLTAMTSSPWHPHTEQHDLASIGTVGQCGSQHCRVMGERSNSWQASGKEDVWLKECAVPCPLPVVATRPVADSTSTCSLPAMLELAAWTSRGGHLAELA</sequence>
<reference evidence="1 2" key="1">
    <citation type="submission" date="2020-02" db="EMBL/GenBank/DDBJ databases">
        <title>Draft genome sequence of Haematococcus lacustris strain NIES-144.</title>
        <authorList>
            <person name="Morimoto D."/>
            <person name="Nakagawa S."/>
            <person name="Yoshida T."/>
            <person name="Sawayama S."/>
        </authorList>
    </citation>
    <scope>NUCLEOTIDE SEQUENCE [LARGE SCALE GENOMIC DNA]</scope>
    <source>
        <strain evidence="1 2">NIES-144</strain>
    </source>
</reference>
<proteinExistence type="predicted"/>
<accession>A0A699YI67</accession>